<evidence type="ECO:0000313" key="2">
    <source>
        <dbReference type="Proteomes" id="UP000186601"/>
    </source>
</evidence>
<evidence type="ECO:0000313" key="1">
    <source>
        <dbReference type="EMBL" id="PSR82817.1"/>
    </source>
</evidence>
<dbReference type="EMBL" id="MLYV02000573">
    <property type="protein sequence ID" value="PSR82817.1"/>
    <property type="molecule type" value="Genomic_DNA"/>
</dbReference>
<name>A0A2R6P0T5_9APHY</name>
<proteinExistence type="predicted"/>
<dbReference type="Proteomes" id="UP000186601">
    <property type="component" value="Unassembled WGS sequence"/>
</dbReference>
<dbReference type="AlphaFoldDB" id="A0A2R6P0T5"/>
<accession>A0A2R6P0T5</accession>
<keyword evidence="2" id="KW-1185">Reference proteome</keyword>
<protein>
    <submittedName>
        <fullName evidence="1">Uncharacterized protein</fullName>
    </submittedName>
</protein>
<organism evidence="1 2">
    <name type="scientific">Hermanssonia centrifuga</name>
    <dbReference type="NCBI Taxonomy" id="98765"/>
    <lineage>
        <taxon>Eukaryota</taxon>
        <taxon>Fungi</taxon>
        <taxon>Dikarya</taxon>
        <taxon>Basidiomycota</taxon>
        <taxon>Agaricomycotina</taxon>
        <taxon>Agaricomycetes</taxon>
        <taxon>Polyporales</taxon>
        <taxon>Meruliaceae</taxon>
        <taxon>Hermanssonia</taxon>
    </lineage>
</organism>
<comment type="caution">
    <text evidence="1">The sequence shown here is derived from an EMBL/GenBank/DDBJ whole genome shotgun (WGS) entry which is preliminary data.</text>
</comment>
<sequence>MPFDFFKKMIGSPTCHEDFITVSEECLTKVRELSDRKQCPYPDRQQACLQDEQALGN</sequence>
<reference evidence="1 2" key="1">
    <citation type="submission" date="2018-02" db="EMBL/GenBank/DDBJ databases">
        <title>Genome sequence of the basidiomycete white-rot fungus Phlebia centrifuga.</title>
        <authorList>
            <person name="Granchi Z."/>
            <person name="Peng M."/>
            <person name="de Vries R.P."/>
            <person name="Hilden K."/>
            <person name="Makela M.R."/>
            <person name="Grigoriev I."/>
            <person name="Riley R."/>
        </authorList>
    </citation>
    <scope>NUCLEOTIDE SEQUENCE [LARGE SCALE GENOMIC DNA]</scope>
    <source>
        <strain evidence="1 2">FBCC195</strain>
    </source>
</reference>
<gene>
    <name evidence="1" type="ORF">PHLCEN_2v5963</name>
</gene>